<dbReference type="GO" id="GO:0006508">
    <property type="term" value="P:proteolysis"/>
    <property type="evidence" value="ECO:0007669"/>
    <property type="project" value="InterPro"/>
</dbReference>
<dbReference type="STRING" id="683125.SAMN05660206_102315"/>
<dbReference type="EMBL" id="FOZZ01000002">
    <property type="protein sequence ID" value="SFS51198.1"/>
    <property type="molecule type" value="Genomic_DNA"/>
</dbReference>
<keyword evidence="2" id="KW-0378">Hydrolase</keyword>
<organism evidence="2 3">
    <name type="scientific">Sphingobacterium wenxiniae</name>
    <dbReference type="NCBI Taxonomy" id="683125"/>
    <lineage>
        <taxon>Bacteria</taxon>
        <taxon>Pseudomonadati</taxon>
        <taxon>Bacteroidota</taxon>
        <taxon>Sphingobacteriia</taxon>
        <taxon>Sphingobacteriales</taxon>
        <taxon>Sphingobacteriaceae</taxon>
        <taxon>Sphingobacterium</taxon>
    </lineage>
</organism>
<dbReference type="Pfam" id="PF00246">
    <property type="entry name" value="Peptidase_M14"/>
    <property type="match status" value="1"/>
</dbReference>
<evidence type="ECO:0000259" key="1">
    <source>
        <dbReference type="Pfam" id="PF00246"/>
    </source>
</evidence>
<gene>
    <name evidence="2" type="ORF">SAMN05660206_102315</name>
</gene>
<dbReference type="SUPFAM" id="SSF53187">
    <property type="entry name" value="Zn-dependent exopeptidases"/>
    <property type="match status" value="1"/>
</dbReference>
<sequence>MIYKLTCTLVCFILAFQLKGQEIAYELDPKKNTTATYEELIQFYKDLASSDSRARLLEIGVTDVGKPLHLLVLSADGHFDPKQVKAANKAVLLINNGIHPGEPEGIDASMMFVRDILAADKLPENVVMCLIPVYNVAGMLNRGISRVNQNGPDLYGFRGSRQHYDLNRDFIKTDTRNSKLFQQIFQTWDPDVFLDTHTSNGADYQYIMTLIATQKDKLHPLLGTWMEETFTKPLYTRMEASNYPMIPYVNSLGETPESGLVGFLESGRYSTGYAALHHTIGYMPETHMWKPYAERVQSTYTLMNHLLELTASQQVTLIEKRRQVKEAVRQQTVFPITWQLNTGQVDSLQFLGYEAGHKESKVSGLQRLFYDRGKPTKIQIPYYNNYEPVINIEKPIAYIVPQAYDRVVDLLKINGVKLQPLSRDTTITVELYYITDYKTMNKPYEGHYLHHDVQVRTVQKNMQFFAGDLWVEMNQERNRYIVETLEPQAIDSFFNWNFFDAILSQKEYFSAYIFEEEAVRLLEENPEWKVELESERVHNSKFAQDGRAQLDWIYRKSPYYEVGHLLYPIARVR</sequence>
<protein>
    <submittedName>
        <fullName evidence="2">Zinc carboxypeptidase</fullName>
    </submittedName>
</protein>
<dbReference type="GO" id="GO:0008270">
    <property type="term" value="F:zinc ion binding"/>
    <property type="evidence" value="ECO:0007669"/>
    <property type="project" value="InterPro"/>
</dbReference>
<evidence type="ECO:0000313" key="3">
    <source>
        <dbReference type="Proteomes" id="UP000198785"/>
    </source>
</evidence>
<reference evidence="2 3" key="1">
    <citation type="submission" date="2016-10" db="EMBL/GenBank/DDBJ databases">
        <authorList>
            <person name="de Groot N.N."/>
        </authorList>
    </citation>
    <scope>NUCLEOTIDE SEQUENCE [LARGE SCALE GENOMIC DNA]</scope>
    <source>
        <strain evidence="2 3">DSM 22789</strain>
    </source>
</reference>
<keyword evidence="2" id="KW-0645">Protease</keyword>
<dbReference type="Gene3D" id="3.40.630.10">
    <property type="entry name" value="Zn peptidases"/>
    <property type="match status" value="1"/>
</dbReference>
<proteinExistence type="predicted"/>
<feature type="domain" description="Peptidase M14" evidence="1">
    <location>
        <begin position="42"/>
        <end position="172"/>
    </location>
</feature>
<dbReference type="GO" id="GO:0004181">
    <property type="term" value="F:metallocarboxypeptidase activity"/>
    <property type="evidence" value="ECO:0007669"/>
    <property type="project" value="InterPro"/>
</dbReference>
<accession>A0A1I6QFY7</accession>
<evidence type="ECO:0000313" key="2">
    <source>
        <dbReference type="EMBL" id="SFS51198.1"/>
    </source>
</evidence>
<keyword evidence="3" id="KW-1185">Reference proteome</keyword>
<dbReference type="InterPro" id="IPR000834">
    <property type="entry name" value="Peptidase_M14"/>
</dbReference>
<keyword evidence="2" id="KW-0121">Carboxypeptidase</keyword>
<dbReference type="OrthoDB" id="9767214at2"/>
<dbReference type="Proteomes" id="UP000198785">
    <property type="component" value="Unassembled WGS sequence"/>
</dbReference>
<dbReference type="RefSeq" id="WP_093363852.1">
    <property type="nucleotide sequence ID" value="NZ_FOZZ01000002.1"/>
</dbReference>
<name>A0A1I6QFY7_9SPHI</name>
<dbReference type="AlphaFoldDB" id="A0A1I6QFY7"/>